<dbReference type="AlphaFoldDB" id="A0A6G1KDL3"/>
<reference evidence="1" key="1">
    <citation type="journal article" date="2020" name="Stud. Mycol.">
        <title>101 Dothideomycetes genomes: a test case for predicting lifestyles and emergence of pathogens.</title>
        <authorList>
            <person name="Haridas S."/>
            <person name="Albert R."/>
            <person name="Binder M."/>
            <person name="Bloem J."/>
            <person name="Labutti K."/>
            <person name="Salamov A."/>
            <person name="Andreopoulos B."/>
            <person name="Baker S."/>
            <person name="Barry K."/>
            <person name="Bills G."/>
            <person name="Bluhm B."/>
            <person name="Cannon C."/>
            <person name="Castanera R."/>
            <person name="Culley D."/>
            <person name="Daum C."/>
            <person name="Ezra D."/>
            <person name="Gonzalez J."/>
            <person name="Henrissat B."/>
            <person name="Kuo A."/>
            <person name="Liang C."/>
            <person name="Lipzen A."/>
            <person name="Lutzoni F."/>
            <person name="Magnuson J."/>
            <person name="Mondo S."/>
            <person name="Nolan M."/>
            <person name="Ohm R."/>
            <person name="Pangilinan J."/>
            <person name="Park H.-J."/>
            <person name="Ramirez L."/>
            <person name="Alfaro M."/>
            <person name="Sun H."/>
            <person name="Tritt A."/>
            <person name="Yoshinaga Y."/>
            <person name="Zwiers L.-H."/>
            <person name="Turgeon B."/>
            <person name="Goodwin S."/>
            <person name="Spatafora J."/>
            <person name="Crous P."/>
            <person name="Grigoriev I."/>
        </authorList>
    </citation>
    <scope>NUCLEOTIDE SEQUENCE</scope>
    <source>
        <strain evidence="1">CBS 279.74</strain>
    </source>
</reference>
<dbReference type="Proteomes" id="UP000799428">
    <property type="component" value="Unassembled WGS sequence"/>
</dbReference>
<organism evidence="1 2">
    <name type="scientific">Pleomassaria siparia CBS 279.74</name>
    <dbReference type="NCBI Taxonomy" id="1314801"/>
    <lineage>
        <taxon>Eukaryota</taxon>
        <taxon>Fungi</taxon>
        <taxon>Dikarya</taxon>
        <taxon>Ascomycota</taxon>
        <taxon>Pezizomycotina</taxon>
        <taxon>Dothideomycetes</taxon>
        <taxon>Pleosporomycetidae</taxon>
        <taxon>Pleosporales</taxon>
        <taxon>Pleomassariaceae</taxon>
        <taxon>Pleomassaria</taxon>
    </lineage>
</organism>
<keyword evidence="2" id="KW-1185">Reference proteome</keyword>
<evidence type="ECO:0000313" key="2">
    <source>
        <dbReference type="Proteomes" id="UP000799428"/>
    </source>
</evidence>
<evidence type="ECO:0000313" key="1">
    <source>
        <dbReference type="EMBL" id="KAF2710918.1"/>
    </source>
</evidence>
<accession>A0A6G1KDL3</accession>
<name>A0A6G1KDL3_9PLEO</name>
<sequence length="110" mass="12324">MSSWRSSPLSTPLYSKPAAFLHKGPFPPGYAVPVPWLKITQRHLSPIAWCQRSRNGPDSYIPAHAVPTTFPQKTFCLFPSSDTVTPYRRFKNTAPEKQPLMDGYDGNAFA</sequence>
<gene>
    <name evidence="1" type="ORF">K504DRAFT_500855</name>
</gene>
<protein>
    <submittedName>
        <fullName evidence="1">Uncharacterized protein</fullName>
    </submittedName>
</protein>
<proteinExistence type="predicted"/>
<dbReference type="EMBL" id="MU005768">
    <property type="protein sequence ID" value="KAF2710918.1"/>
    <property type="molecule type" value="Genomic_DNA"/>
</dbReference>